<dbReference type="AlphaFoldDB" id="A0A9W8B8M3"/>
<evidence type="ECO:0000256" key="1">
    <source>
        <dbReference type="SAM" id="MobiDB-lite"/>
    </source>
</evidence>
<feature type="compositionally biased region" description="Basic and acidic residues" evidence="1">
    <location>
        <begin position="189"/>
        <end position="204"/>
    </location>
</feature>
<gene>
    <name evidence="3" type="ORF">H4R34_000136</name>
</gene>
<dbReference type="OrthoDB" id="73491at2759"/>
<feature type="domain" description="DUF3752" evidence="2">
    <location>
        <begin position="133"/>
        <end position="293"/>
    </location>
</feature>
<dbReference type="EMBL" id="JANBQB010000003">
    <property type="protein sequence ID" value="KAJ1985178.1"/>
    <property type="molecule type" value="Genomic_DNA"/>
</dbReference>
<protein>
    <recommendedName>
        <fullName evidence="2">DUF3752 domain-containing protein</fullName>
    </recommendedName>
</protein>
<sequence length="301" mass="33593">MEPLTTPRGESDDSGGEMYGPALPPELAASRTKPATPRCVDGQARRRTPVGPFVPDNLAALIDNAKQGSGSQEQPTPSYPAEESDDGATIGPTLPQTDSAESDPRALQRCRGASPEVSIAPPKPQRESWMTVPPTSQVPTDPLQIRNRQFNRQTPAELAFDPAWTQVPSESNARTETQAKRDRLKRPSQRTDEGPAKLSKKDQEAQEAVSAYNKKYRSKSLLEEHLERIDREKRHKRRSKRASASTSHRSSTHRDDEERRPFDRDRDLAVGKVDLKHQRKFLNDAGYLDSKYSHGKHGAFL</sequence>
<proteinExistence type="predicted"/>
<evidence type="ECO:0000259" key="2">
    <source>
        <dbReference type="Pfam" id="PF12572"/>
    </source>
</evidence>
<dbReference type="Pfam" id="PF12572">
    <property type="entry name" value="DUF3752"/>
    <property type="match status" value="1"/>
</dbReference>
<keyword evidence="4" id="KW-1185">Reference proteome</keyword>
<comment type="caution">
    <text evidence="3">The sequence shown here is derived from an EMBL/GenBank/DDBJ whole genome shotgun (WGS) entry which is preliminary data.</text>
</comment>
<feature type="compositionally biased region" description="Polar residues" evidence="1">
    <location>
        <begin position="66"/>
        <end position="76"/>
    </location>
</feature>
<feature type="compositionally biased region" description="Polar residues" evidence="1">
    <location>
        <begin position="166"/>
        <end position="176"/>
    </location>
</feature>
<name>A0A9W8B8M3_9FUNG</name>
<feature type="compositionally biased region" description="Basic and acidic residues" evidence="1">
    <location>
        <begin position="220"/>
        <end position="232"/>
    </location>
</feature>
<evidence type="ECO:0000313" key="4">
    <source>
        <dbReference type="Proteomes" id="UP001151582"/>
    </source>
</evidence>
<evidence type="ECO:0000313" key="3">
    <source>
        <dbReference type="EMBL" id="KAJ1985178.1"/>
    </source>
</evidence>
<dbReference type="PANTHER" id="PTHR46370">
    <property type="entry name" value="GPALPP MOTIFS-CONTAINING PROTEIN 1"/>
    <property type="match status" value="1"/>
</dbReference>
<feature type="compositionally biased region" description="Basic and acidic residues" evidence="1">
    <location>
        <begin position="252"/>
        <end position="273"/>
    </location>
</feature>
<reference evidence="3" key="1">
    <citation type="submission" date="2022-07" db="EMBL/GenBank/DDBJ databases">
        <title>Phylogenomic reconstructions and comparative analyses of Kickxellomycotina fungi.</title>
        <authorList>
            <person name="Reynolds N.K."/>
            <person name="Stajich J.E."/>
            <person name="Barry K."/>
            <person name="Grigoriev I.V."/>
            <person name="Crous P."/>
            <person name="Smith M.E."/>
        </authorList>
    </citation>
    <scope>NUCLEOTIDE SEQUENCE</scope>
    <source>
        <strain evidence="3">RSA 567</strain>
    </source>
</reference>
<feature type="region of interest" description="Disordered" evidence="1">
    <location>
        <begin position="1"/>
        <end position="273"/>
    </location>
</feature>
<dbReference type="Proteomes" id="UP001151582">
    <property type="component" value="Unassembled WGS sequence"/>
</dbReference>
<dbReference type="InterPro" id="IPR046331">
    <property type="entry name" value="GPAM1-like"/>
</dbReference>
<organism evidence="3 4">
    <name type="scientific">Dimargaris verticillata</name>
    <dbReference type="NCBI Taxonomy" id="2761393"/>
    <lineage>
        <taxon>Eukaryota</taxon>
        <taxon>Fungi</taxon>
        <taxon>Fungi incertae sedis</taxon>
        <taxon>Zoopagomycota</taxon>
        <taxon>Kickxellomycotina</taxon>
        <taxon>Dimargaritomycetes</taxon>
        <taxon>Dimargaritales</taxon>
        <taxon>Dimargaritaceae</taxon>
        <taxon>Dimargaris</taxon>
    </lineage>
</organism>
<accession>A0A9W8B8M3</accession>
<dbReference type="InterPro" id="IPR022226">
    <property type="entry name" value="DUF3752"/>
</dbReference>
<dbReference type="PANTHER" id="PTHR46370:SF1">
    <property type="entry name" value="GPALPP MOTIFS-CONTAINING PROTEIN 1"/>
    <property type="match status" value="1"/>
</dbReference>